<accession>A0ABP7YTC8</accession>
<proteinExistence type="predicted"/>
<dbReference type="SUPFAM" id="SSF54427">
    <property type="entry name" value="NTF2-like"/>
    <property type="match status" value="1"/>
</dbReference>
<evidence type="ECO:0000313" key="2">
    <source>
        <dbReference type="EMBL" id="GAA4140966.1"/>
    </source>
</evidence>
<protein>
    <recommendedName>
        <fullName evidence="4">Lumazine-binding protein</fullName>
    </recommendedName>
</protein>
<keyword evidence="3" id="KW-1185">Reference proteome</keyword>
<evidence type="ECO:0000313" key="3">
    <source>
        <dbReference type="Proteomes" id="UP001500101"/>
    </source>
</evidence>
<name>A0ABP7YTC8_9SPHI</name>
<evidence type="ECO:0000256" key="1">
    <source>
        <dbReference type="SAM" id="SignalP"/>
    </source>
</evidence>
<evidence type="ECO:0008006" key="4">
    <source>
        <dbReference type="Google" id="ProtNLM"/>
    </source>
</evidence>
<keyword evidence="1" id="KW-0732">Signal</keyword>
<dbReference type="EMBL" id="BAAAZI010000008">
    <property type="protein sequence ID" value="GAA4140966.1"/>
    <property type="molecule type" value="Genomic_DNA"/>
</dbReference>
<dbReference type="Proteomes" id="UP001500101">
    <property type="component" value="Unassembled WGS sequence"/>
</dbReference>
<dbReference type="InterPro" id="IPR032710">
    <property type="entry name" value="NTF2-like_dom_sf"/>
</dbReference>
<feature type="chain" id="PRO_5046061258" description="Lumazine-binding protein" evidence="1">
    <location>
        <begin position="24"/>
        <end position="145"/>
    </location>
</feature>
<dbReference type="Gene3D" id="3.10.450.50">
    <property type="match status" value="1"/>
</dbReference>
<dbReference type="InterPro" id="IPR039437">
    <property type="entry name" value="FrzH/put_lumazine-bd"/>
</dbReference>
<gene>
    <name evidence="2" type="ORF">GCM10022216_20550</name>
</gene>
<organism evidence="2 3">
    <name type="scientific">Sphingobacterium kyonggiense</name>
    <dbReference type="NCBI Taxonomy" id="714075"/>
    <lineage>
        <taxon>Bacteria</taxon>
        <taxon>Pseudomonadati</taxon>
        <taxon>Bacteroidota</taxon>
        <taxon>Sphingobacteriia</taxon>
        <taxon>Sphingobacteriales</taxon>
        <taxon>Sphingobacteriaceae</taxon>
        <taxon>Sphingobacterium</taxon>
    </lineage>
</organism>
<dbReference type="Pfam" id="PF12893">
    <property type="entry name" value="Lumazine_bd_2"/>
    <property type="match status" value="1"/>
</dbReference>
<dbReference type="RefSeq" id="WP_344674619.1">
    <property type="nucleotide sequence ID" value="NZ_BAAAZI010000008.1"/>
</dbReference>
<sequence>MNTLVKTFALAGLLLTSSVSLFAADGKDLNKAVVENVVDAYINSTVKGETTYLNQLFDNNFVQRFQTEHNQNSIGKDAYIKHLKGQKGINFDCDTEYELIEKSANFSIAKVTLEFDNFTRTDYVTMQQGKAGWVIKEVNSVFHNK</sequence>
<reference evidence="3" key="1">
    <citation type="journal article" date="2019" name="Int. J. Syst. Evol. Microbiol.">
        <title>The Global Catalogue of Microorganisms (GCM) 10K type strain sequencing project: providing services to taxonomists for standard genome sequencing and annotation.</title>
        <authorList>
            <consortium name="The Broad Institute Genomics Platform"/>
            <consortium name="The Broad Institute Genome Sequencing Center for Infectious Disease"/>
            <person name="Wu L."/>
            <person name="Ma J."/>
        </authorList>
    </citation>
    <scope>NUCLEOTIDE SEQUENCE [LARGE SCALE GENOMIC DNA]</scope>
    <source>
        <strain evidence="3">JCM 16704</strain>
    </source>
</reference>
<comment type="caution">
    <text evidence="2">The sequence shown here is derived from an EMBL/GenBank/DDBJ whole genome shotgun (WGS) entry which is preliminary data.</text>
</comment>
<feature type="signal peptide" evidence="1">
    <location>
        <begin position="1"/>
        <end position="23"/>
    </location>
</feature>